<evidence type="ECO:0000313" key="1">
    <source>
        <dbReference type="EMBL" id="MBM7694248.1"/>
    </source>
</evidence>
<dbReference type="RefSeq" id="WP_204546225.1">
    <property type="nucleotide sequence ID" value="NZ_JAFBFI010000020.1"/>
</dbReference>
<dbReference type="EMBL" id="JAFBFI010000020">
    <property type="protein sequence ID" value="MBM7694248.1"/>
    <property type="molecule type" value="Genomic_DNA"/>
</dbReference>
<protein>
    <submittedName>
        <fullName evidence="1">Uncharacterized protein</fullName>
    </submittedName>
</protein>
<gene>
    <name evidence="1" type="ORF">JOC77_003692</name>
</gene>
<keyword evidence="2" id="KW-1185">Reference proteome</keyword>
<name>A0ABS2QM49_9BACI</name>
<reference evidence="1 2" key="1">
    <citation type="submission" date="2021-01" db="EMBL/GenBank/DDBJ databases">
        <title>Genomic Encyclopedia of Type Strains, Phase IV (KMG-IV): sequencing the most valuable type-strain genomes for metagenomic binning, comparative biology and taxonomic classification.</title>
        <authorList>
            <person name="Goeker M."/>
        </authorList>
    </citation>
    <scope>NUCLEOTIDE SEQUENCE [LARGE SCALE GENOMIC DNA]</scope>
    <source>
        <strain evidence="1 2">DSM 105482</strain>
    </source>
</reference>
<accession>A0ABS2QM49</accession>
<organism evidence="1 2">
    <name type="scientific">Peribacillus deserti</name>
    <dbReference type="NCBI Taxonomy" id="673318"/>
    <lineage>
        <taxon>Bacteria</taxon>
        <taxon>Bacillati</taxon>
        <taxon>Bacillota</taxon>
        <taxon>Bacilli</taxon>
        <taxon>Bacillales</taxon>
        <taxon>Bacillaceae</taxon>
        <taxon>Peribacillus</taxon>
    </lineage>
</organism>
<comment type="caution">
    <text evidence="1">The sequence shown here is derived from an EMBL/GenBank/DDBJ whole genome shotgun (WGS) entry which is preliminary data.</text>
</comment>
<proteinExistence type="predicted"/>
<evidence type="ECO:0000313" key="2">
    <source>
        <dbReference type="Proteomes" id="UP000823486"/>
    </source>
</evidence>
<dbReference type="Proteomes" id="UP000823486">
    <property type="component" value="Unassembled WGS sequence"/>
</dbReference>
<sequence>MKYKSTKMLSVLECVNHPLHVRKTIDLENNFGPAGETLEDLMTVKGRSHSKS</sequence>